<dbReference type="PANTHER" id="PTHR30146">
    <property type="entry name" value="LACI-RELATED TRANSCRIPTIONAL REPRESSOR"/>
    <property type="match status" value="1"/>
</dbReference>
<keyword evidence="2 5" id="KW-0238">DNA-binding</keyword>
<evidence type="ECO:0000256" key="3">
    <source>
        <dbReference type="ARBA" id="ARBA00023163"/>
    </source>
</evidence>
<evidence type="ECO:0000259" key="4">
    <source>
        <dbReference type="PROSITE" id="PS50932"/>
    </source>
</evidence>
<evidence type="ECO:0000313" key="5">
    <source>
        <dbReference type="EMBL" id="MBM2413603.1"/>
    </source>
</evidence>
<dbReference type="GO" id="GO:0000976">
    <property type="term" value="F:transcription cis-regulatory region binding"/>
    <property type="evidence" value="ECO:0007669"/>
    <property type="project" value="TreeGrafter"/>
</dbReference>
<dbReference type="GeneID" id="62640266"/>
<sequence>MPRHPTLRDLATAAGVGVATVDRVVNGRANVSKRSIARVLEAARQIGYPLPDHASHMQLADRPALELGFVLHKPSQAFYQQFATEIRAACDAQSEANVTPHIHFSPSQAPDDFATAIRSAAAHSTAVAATAINHPTMIRLVEELADQSVPVFSLLNDFAGRAGAGYFGLDNMKVGRLAGWMMATQLQRPCRVAVMVGGARWHGQGLRETGFRAALREHGPQITITDTSVNLETRQVTYEATLDLLQRHGDLAGIYVAGGGMEGAIAALREARPPGKVALIVNELTEDSRAALADGYGTMVIATPLRALCTMLVATMTGTALHGSAAVQKPALFDPQIYLPESV</sequence>
<dbReference type="Gene3D" id="1.10.260.40">
    <property type="entry name" value="lambda repressor-like DNA-binding domains"/>
    <property type="match status" value="1"/>
</dbReference>
<dbReference type="OrthoDB" id="9805774at2"/>
<dbReference type="CDD" id="cd06307">
    <property type="entry name" value="PBP1_sugar_binding"/>
    <property type="match status" value="1"/>
</dbReference>
<dbReference type="EMBL" id="JAFBXF010000009">
    <property type="protein sequence ID" value="MBM2418272.1"/>
    <property type="molecule type" value="Genomic_DNA"/>
</dbReference>
<dbReference type="SUPFAM" id="SSF47413">
    <property type="entry name" value="lambda repressor-like DNA-binding domains"/>
    <property type="match status" value="1"/>
</dbReference>
<evidence type="ECO:0000313" key="6">
    <source>
        <dbReference type="EMBL" id="MBM2418272.1"/>
    </source>
</evidence>
<dbReference type="InterPro" id="IPR010982">
    <property type="entry name" value="Lambda_DNA-bd_dom_sf"/>
</dbReference>
<dbReference type="CDD" id="cd01392">
    <property type="entry name" value="HTH_LacI"/>
    <property type="match status" value="1"/>
</dbReference>
<dbReference type="SMART" id="SM00354">
    <property type="entry name" value="HTH_LACI"/>
    <property type="match status" value="1"/>
</dbReference>
<reference evidence="5 8" key="1">
    <citation type="submission" date="2021-01" db="EMBL/GenBank/DDBJ databases">
        <title>Diatom-associated Roseobacters Show Island Model of Population Structure.</title>
        <authorList>
            <person name="Qu L."/>
            <person name="Feng X."/>
            <person name="Chen Y."/>
            <person name="Li L."/>
            <person name="Wang X."/>
            <person name="Hu Z."/>
            <person name="Wang H."/>
            <person name="Luo H."/>
        </authorList>
    </citation>
    <scope>NUCLEOTIDE SEQUENCE</scope>
    <source>
        <strain evidence="6 8">CC28-63</strain>
        <strain evidence="5">CC28-69</strain>
    </source>
</reference>
<accession>A0A9Q2P5H9</accession>
<dbReference type="AlphaFoldDB" id="A0A9Q2P5H9"/>
<dbReference type="PROSITE" id="PS50932">
    <property type="entry name" value="HTH_LACI_2"/>
    <property type="match status" value="1"/>
</dbReference>
<dbReference type="Pfam" id="PF13407">
    <property type="entry name" value="Peripla_BP_4"/>
    <property type="match status" value="1"/>
</dbReference>
<dbReference type="SUPFAM" id="SSF53822">
    <property type="entry name" value="Periplasmic binding protein-like I"/>
    <property type="match status" value="1"/>
</dbReference>
<organism evidence="5 7">
    <name type="scientific">Marivita cryptomonadis</name>
    <dbReference type="NCBI Taxonomy" id="505252"/>
    <lineage>
        <taxon>Bacteria</taxon>
        <taxon>Pseudomonadati</taxon>
        <taxon>Pseudomonadota</taxon>
        <taxon>Alphaproteobacteria</taxon>
        <taxon>Rhodobacterales</taxon>
        <taxon>Roseobacteraceae</taxon>
        <taxon>Marivita</taxon>
    </lineage>
</organism>
<keyword evidence="3" id="KW-0804">Transcription</keyword>
<name>A0A9Q2P5H9_9RHOB</name>
<gene>
    <name evidence="5" type="ORF">JQX41_14905</name>
    <name evidence="6" type="ORF">JQX48_14915</name>
</gene>
<dbReference type="InterPro" id="IPR000843">
    <property type="entry name" value="HTH_LacI"/>
</dbReference>
<dbReference type="PROSITE" id="PS00356">
    <property type="entry name" value="HTH_LACI_1"/>
    <property type="match status" value="1"/>
</dbReference>
<proteinExistence type="predicted"/>
<dbReference type="EMBL" id="JAFBXE010000009">
    <property type="protein sequence ID" value="MBM2413603.1"/>
    <property type="molecule type" value="Genomic_DNA"/>
</dbReference>
<evidence type="ECO:0000313" key="7">
    <source>
        <dbReference type="Proteomes" id="UP000755667"/>
    </source>
</evidence>
<dbReference type="Pfam" id="PF00356">
    <property type="entry name" value="LacI"/>
    <property type="match status" value="1"/>
</dbReference>
<dbReference type="InterPro" id="IPR025997">
    <property type="entry name" value="SBP_2_dom"/>
</dbReference>
<dbReference type="RefSeq" id="WP_085628542.1">
    <property type="nucleotide sequence ID" value="NZ_JAFBWU010000009.1"/>
</dbReference>
<dbReference type="PANTHER" id="PTHR30146:SF152">
    <property type="entry name" value="TRANSCRIPTIONAL REGULATORY PROTEIN"/>
    <property type="match status" value="1"/>
</dbReference>
<evidence type="ECO:0000313" key="8">
    <source>
        <dbReference type="Proteomes" id="UP000809440"/>
    </source>
</evidence>
<evidence type="ECO:0000256" key="2">
    <source>
        <dbReference type="ARBA" id="ARBA00023125"/>
    </source>
</evidence>
<evidence type="ECO:0000256" key="1">
    <source>
        <dbReference type="ARBA" id="ARBA00023015"/>
    </source>
</evidence>
<protein>
    <submittedName>
        <fullName evidence="5">LacI family DNA-binding transcriptional regulator</fullName>
    </submittedName>
</protein>
<dbReference type="InterPro" id="IPR028082">
    <property type="entry name" value="Peripla_BP_I"/>
</dbReference>
<dbReference type="Gene3D" id="3.40.50.2300">
    <property type="match status" value="2"/>
</dbReference>
<keyword evidence="1" id="KW-0805">Transcription regulation</keyword>
<dbReference type="Proteomes" id="UP000755667">
    <property type="component" value="Unassembled WGS sequence"/>
</dbReference>
<dbReference type="Proteomes" id="UP000809440">
    <property type="component" value="Unassembled WGS sequence"/>
</dbReference>
<keyword evidence="8" id="KW-1185">Reference proteome</keyword>
<feature type="domain" description="HTH lacI-type" evidence="4">
    <location>
        <begin position="5"/>
        <end position="59"/>
    </location>
</feature>
<dbReference type="GO" id="GO:0003700">
    <property type="term" value="F:DNA-binding transcription factor activity"/>
    <property type="evidence" value="ECO:0007669"/>
    <property type="project" value="TreeGrafter"/>
</dbReference>
<comment type="caution">
    <text evidence="5">The sequence shown here is derived from an EMBL/GenBank/DDBJ whole genome shotgun (WGS) entry which is preliminary data.</text>
</comment>